<evidence type="ECO:0000313" key="2">
    <source>
        <dbReference type="EMBL" id="CCG02162.1"/>
    </source>
</evidence>
<reference evidence="2 3" key="1">
    <citation type="journal article" date="2012" name="J. Bacteriol.">
        <title>Genome Sequence of Blastococcus saxobsidens DD2, a Stone-Inhabiting Bacterium.</title>
        <authorList>
            <person name="Chouaia B."/>
            <person name="Crotti E."/>
            <person name="Brusetti L."/>
            <person name="Daffonchio D."/>
            <person name="Essoussi I."/>
            <person name="Nouioui I."/>
            <person name="Sbissi I."/>
            <person name="Ghodhbane-Gtari F."/>
            <person name="Gtari M."/>
            <person name="Vacherie B."/>
            <person name="Barbe V."/>
            <person name="Medigue C."/>
            <person name="Gury J."/>
            <person name="Pujic P."/>
            <person name="Normand P."/>
        </authorList>
    </citation>
    <scope>NUCLEOTIDE SEQUENCE [LARGE SCALE GENOMIC DNA]</scope>
    <source>
        <strain evidence="2 3">DD2</strain>
    </source>
</reference>
<dbReference type="Proteomes" id="UP000007517">
    <property type="component" value="Chromosome"/>
</dbReference>
<organism evidence="2 3">
    <name type="scientific">Blastococcus saxobsidens (strain DD2)</name>
    <dbReference type="NCBI Taxonomy" id="1146883"/>
    <lineage>
        <taxon>Bacteria</taxon>
        <taxon>Bacillati</taxon>
        <taxon>Actinomycetota</taxon>
        <taxon>Actinomycetes</taxon>
        <taxon>Geodermatophilales</taxon>
        <taxon>Geodermatophilaceae</taxon>
        <taxon>Blastococcus</taxon>
    </lineage>
</organism>
<keyword evidence="1" id="KW-1133">Transmembrane helix</keyword>
<dbReference type="EMBL" id="FO117623">
    <property type="protein sequence ID" value="CCG02162.1"/>
    <property type="molecule type" value="Genomic_DNA"/>
</dbReference>
<sequence>MSNTIDNLRGSAELRQAVANTRLQRTVVSFTLVALIVAVVSLLVTIL</sequence>
<evidence type="ECO:0000313" key="3">
    <source>
        <dbReference type="Proteomes" id="UP000007517"/>
    </source>
</evidence>
<feature type="transmembrane region" description="Helical" evidence="1">
    <location>
        <begin position="27"/>
        <end position="46"/>
    </location>
</feature>
<dbReference type="HOGENOM" id="CLU_3165227_0_0_11"/>
<keyword evidence="1" id="KW-0472">Membrane</keyword>
<reference evidence="3" key="2">
    <citation type="submission" date="2012-02" db="EMBL/GenBank/DDBJ databases">
        <title>Complete genome sequence of Blastococcus saxobsidens strain DD2.</title>
        <authorList>
            <person name="Genoscope."/>
        </authorList>
    </citation>
    <scope>NUCLEOTIDE SEQUENCE [LARGE SCALE GENOMIC DNA]</scope>
    <source>
        <strain evidence="3">DD2</strain>
    </source>
</reference>
<keyword evidence="3" id="KW-1185">Reference proteome</keyword>
<keyword evidence="1" id="KW-0812">Transmembrane</keyword>
<gene>
    <name evidence="2" type="ordered locus">BLASA_1220</name>
</gene>
<evidence type="ECO:0000256" key="1">
    <source>
        <dbReference type="SAM" id="Phobius"/>
    </source>
</evidence>
<protein>
    <submittedName>
        <fullName evidence="2">Uncharacterized protein</fullName>
    </submittedName>
</protein>
<accession>H6RWV0</accession>
<name>H6RWV0_BLASD</name>
<dbReference type="KEGG" id="bsd:BLASA_1220"/>
<proteinExistence type="predicted"/>
<dbReference type="AlphaFoldDB" id="H6RWV0"/>